<dbReference type="SUPFAM" id="SSF81901">
    <property type="entry name" value="HCP-like"/>
    <property type="match status" value="1"/>
</dbReference>
<dbReference type="InterPro" id="IPR011990">
    <property type="entry name" value="TPR-like_helical_dom_sf"/>
</dbReference>
<evidence type="ECO:0000259" key="2">
    <source>
        <dbReference type="Pfam" id="PF00069"/>
    </source>
</evidence>
<reference evidence="3 4" key="1">
    <citation type="submission" date="2021-06" db="EMBL/GenBank/DDBJ databases">
        <authorList>
            <person name="Kallberg Y."/>
            <person name="Tangrot J."/>
            <person name="Rosling A."/>
        </authorList>
    </citation>
    <scope>NUCLEOTIDE SEQUENCE [LARGE SCALE GENOMIC DNA]</scope>
    <source>
        <strain evidence="3 4">120-4 pot B 10/14</strain>
    </source>
</reference>
<dbReference type="InterPro" id="IPR046368">
    <property type="entry name" value="Tag1"/>
</dbReference>
<keyword evidence="4" id="KW-1185">Reference proteome</keyword>
<dbReference type="InterPro" id="IPR017441">
    <property type="entry name" value="Protein_kinase_ATP_BS"/>
</dbReference>
<feature type="domain" description="Protein kinase" evidence="2">
    <location>
        <begin position="29"/>
        <end position="90"/>
    </location>
</feature>
<dbReference type="InterPro" id="IPR000719">
    <property type="entry name" value="Prot_kinase_dom"/>
</dbReference>
<evidence type="ECO:0000313" key="4">
    <source>
        <dbReference type="Proteomes" id="UP000789901"/>
    </source>
</evidence>
<gene>
    <name evidence="3" type="ORF">GMARGA_LOCUS3761</name>
</gene>
<name>A0ABM8W5Y7_GIGMA</name>
<feature type="binding site" evidence="1">
    <location>
        <position position="53"/>
    </location>
    <ligand>
        <name>ATP</name>
        <dbReference type="ChEBI" id="CHEBI:30616"/>
    </ligand>
</feature>
<dbReference type="PANTHER" id="PTHR35895">
    <property type="entry name" value="CHROMOSOME 16, WHOLE GENOME SHOTGUN SEQUENCE"/>
    <property type="match status" value="1"/>
</dbReference>
<dbReference type="Proteomes" id="UP000789901">
    <property type="component" value="Unassembled WGS sequence"/>
</dbReference>
<organism evidence="3 4">
    <name type="scientific">Gigaspora margarita</name>
    <dbReference type="NCBI Taxonomy" id="4874"/>
    <lineage>
        <taxon>Eukaryota</taxon>
        <taxon>Fungi</taxon>
        <taxon>Fungi incertae sedis</taxon>
        <taxon>Mucoromycota</taxon>
        <taxon>Glomeromycotina</taxon>
        <taxon>Glomeromycetes</taxon>
        <taxon>Diversisporales</taxon>
        <taxon>Gigasporaceae</taxon>
        <taxon>Gigaspora</taxon>
    </lineage>
</organism>
<dbReference type="InterPro" id="IPR022185">
    <property type="entry name" value="DUF3712"/>
</dbReference>
<keyword evidence="1" id="KW-0547">Nucleotide-binding</keyword>
<evidence type="ECO:0000256" key="1">
    <source>
        <dbReference type="PROSITE-ProRule" id="PRU10141"/>
    </source>
</evidence>
<dbReference type="InterPro" id="IPR011009">
    <property type="entry name" value="Kinase-like_dom_sf"/>
</dbReference>
<dbReference type="PROSITE" id="PS00107">
    <property type="entry name" value="PROTEIN_KINASE_ATP"/>
    <property type="match status" value="1"/>
</dbReference>
<dbReference type="Gene3D" id="1.25.40.10">
    <property type="entry name" value="Tetratricopeptide repeat domain"/>
    <property type="match status" value="1"/>
</dbReference>
<dbReference type="EMBL" id="CAJVQB010001397">
    <property type="protein sequence ID" value="CAG8534035.1"/>
    <property type="molecule type" value="Genomic_DNA"/>
</dbReference>
<comment type="caution">
    <text evidence="3">The sequence shown here is derived from an EMBL/GenBank/DDBJ whole genome shotgun (WGS) entry which is preliminary data.</text>
</comment>
<evidence type="ECO:0000313" key="3">
    <source>
        <dbReference type="EMBL" id="CAG8534035.1"/>
    </source>
</evidence>
<keyword evidence="1" id="KW-0067">ATP-binding</keyword>
<dbReference type="Pfam" id="PF00069">
    <property type="entry name" value="Pkinase"/>
    <property type="match status" value="1"/>
</dbReference>
<dbReference type="SUPFAM" id="SSF56112">
    <property type="entry name" value="Protein kinase-like (PK-like)"/>
    <property type="match status" value="1"/>
</dbReference>
<proteinExistence type="predicted"/>
<protein>
    <submittedName>
        <fullName evidence="3">22922_t:CDS:1</fullName>
    </submittedName>
</protein>
<accession>A0ABM8W5Y7</accession>
<dbReference type="Gene3D" id="3.30.200.20">
    <property type="entry name" value="Phosphorylase Kinase, domain 1"/>
    <property type="match status" value="1"/>
</dbReference>
<dbReference type="Pfam" id="PF12505">
    <property type="entry name" value="DUF3712"/>
    <property type="match status" value="2"/>
</dbReference>
<sequence>MSKGKTKYKKKLEKALEGMKRFDVTQCKKKRIGKGGFGTVYLITVEEKRYALKKFTDIELDSDNKKIIREFKYLHDFGHENIIKFCGYSKESIIENTPKDYSDLYSKCWSSAPILRPTLTQIKDVLDKLSKETTIEFFTRKFMNELPDNDENSYEGLDESLDESSADENMTLKHLDQSFIDELWGFFENQIKQECELIIKFRIIEFIKKYESNVVFEYLFNNQKNQNNQCLLGFFYYTGIGTNYDKRRALIFFSYAAEKGNKIASFLKESVLGVYSGTTNAKDAVSDKVDLEKAICYEIENRIMQQTELRKNGIQDVEFYSKELISWLLKSAFTNMKLTDLTEDEVTLKFLVTNSELPLVITVPDGVQVLFENTLIGRIPLEMIKFKPLEVVEFSRKFTILNKHSFAKFCRSIFENEKTILCLEGNTSIKIMSLNPINIKLCEEIELNGMKKLTINRIDAPSEHPDGGIDINMHITNTSHVKMELAGMFFDIKYMNQTVGEIFSTKFSHDHNTFTLSGRLLPQQSKDGLNAINNAFSKILTGEELSLVIQNNHASSVFWLQSSNRISLNVIISRETKICFDYKVSICELDIKFNPNDKTTPIVSSKYKIEYSKIFPLGINQISWKIGLFDIESQLATLSVPYTPVSDDSGIIEPKSNLTPINFETPTEDPKDLFNEFAKQLYIGEEITLTVKGEANIMAKTPVGNVNIENAKINFEKSFRCRIQSEIKPLDSFDVIGGTREHIKIEAKCTIINPSFINIDLSSNVKFELCFGNNKEKVADIEIKDFKLKQGENKNISVSAQYLPDTRKQLEAGRELIKNYLIGHRNDVIIKGTKDTTSIPLLKKAFEAIELKTSIPGVDIQFLNGVSYSLFYKDSFTISNPFKSRIRILNIDARIKVDGINIAHVTASENNIAEQGVVEKGETKTIKVDGTQLKIGNAIRMLPEVISKKLNVDIDCKAQVNIDDAYEIEVDYSQKSVKVGLGI</sequence>
<dbReference type="PANTHER" id="PTHR35895:SF1">
    <property type="entry name" value="LIPID-BINDING SERUM GLYCOPROTEIN C-TERMINAL DOMAIN-CONTAINING PROTEIN"/>
    <property type="match status" value="1"/>
</dbReference>